<evidence type="ECO:0000256" key="3">
    <source>
        <dbReference type="SAM" id="MobiDB-lite"/>
    </source>
</evidence>
<feature type="region of interest" description="Disordered" evidence="3">
    <location>
        <begin position="464"/>
        <end position="573"/>
    </location>
</feature>
<feature type="region of interest" description="Disordered" evidence="3">
    <location>
        <begin position="288"/>
        <end position="310"/>
    </location>
</feature>
<dbReference type="PANTHER" id="PTHR15904:SF17">
    <property type="entry name" value="RHO-GAP DOMAIN-CONTAINING PROTEIN"/>
    <property type="match status" value="1"/>
</dbReference>
<dbReference type="STRING" id="400682.A0A1X7VUJ6"/>
<feature type="compositionally biased region" description="Low complexity" evidence="3">
    <location>
        <begin position="470"/>
        <end position="484"/>
    </location>
</feature>
<evidence type="ECO:0000313" key="6">
    <source>
        <dbReference type="Proteomes" id="UP000007879"/>
    </source>
</evidence>
<comment type="similarity">
    <text evidence="1">Belongs to the FAM13 family.</text>
</comment>
<evidence type="ECO:0000259" key="4">
    <source>
        <dbReference type="PROSITE" id="PS50238"/>
    </source>
</evidence>
<reference evidence="6" key="1">
    <citation type="journal article" date="2010" name="Nature">
        <title>The Amphimedon queenslandica genome and the evolution of animal complexity.</title>
        <authorList>
            <person name="Srivastava M."/>
            <person name="Simakov O."/>
            <person name="Chapman J."/>
            <person name="Fahey B."/>
            <person name="Gauthier M.E."/>
            <person name="Mitros T."/>
            <person name="Richards G.S."/>
            <person name="Conaco C."/>
            <person name="Dacre M."/>
            <person name="Hellsten U."/>
            <person name="Larroux C."/>
            <person name="Putnam N.H."/>
            <person name="Stanke M."/>
            <person name="Adamska M."/>
            <person name="Darling A."/>
            <person name="Degnan S.M."/>
            <person name="Oakley T.H."/>
            <person name="Plachetzki D.C."/>
            <person name="Zhai Y."/>
            <person name="Adamski M."/>
            <person name="Calcino A."/>
            <person name="Cummins S.F."/>
            <person name="Goodstein D.M."/>
            <person name="Harris C."/>
            <person name="Jackson D.J."/>
            <person name="Leys S.P."/>
            <person name="Shu S."/>
            <person name="Woodcroft B.J."/>
            <person name="Vervoort M."/>
            <person name="Kosik K.S."/>
            <person name="Manning G."/>
            <person name="Degnan B.M."/>
            <person name="Rokhsar D.S."/>
        </authorList>
    </citation>
    <scope>NUCLEOTIDE SEQUENCE [LARGE SCALE GENOMIC DNA]</scope>
</reference>
<dbReference type="KEGG" id="aqu:100640694"/>
<dbReference type="CDD" id="cd00159">
    <property type="entry name" value="RhoGAP"/>
    <property type="match status" value="1"/>
</dbReference>
<dbReference type="OrthoDB" id="185175at2759"/>
<feature type="region of interest" description="Disordered" evidence="3">
    <location>
        <begin position="1"/>
        <end position="51"/>
    </location>
</feature>
<dbReference type="SMART" id="SM00324">
    <property type="entry name" value="RhoGAP"/>
    <property type="match status" value="1"/>
</dbReference>
<feature type="region of interest" description="Disordered" evidence="3">
    <location>
        <begin position="370"/>
        <end position="394"/>
    </location>
</feature>
<feature type="compositionally biased region" description="Polar residues" evidence="3">
    <location>
        <begin position="493"/>
        <end position="509"/>
    </location>
</feature>
<proteinExistence type="inferred from homology"/>
<dbReference type="InParanoid" id="A0A1X7VUJ6"/>
<gene>
    <name evidence="5" type="primary">100640694</name>
</gene>
<evidence type="ECO:0000256" key="2">
    <source>
        <dbReference type="SAM" id="Coils"/>
    </source>
</evidence>
<protein>
    <recommendedName>
        <fullName evidence="4">Rho-GAP domain-containing protein</fullName>
    </recommendedName>
</protein>
<feature type="coiled-coil region" evidence="2">
    <location>
        <begin position="1202"/>
        <end position="1236"/>
    </location>
</feature>
<dbReference type="Gene3D" id="1.10.555.10">
    <property type="entry name" value="Rho GTPase activation protein"/>
    <property type="match status" value="1"/>
</dbReference>
<dbReference type="PROSITE" id="PS50238">
    <property type="entry name" value="RHOGAP"/>
    <property type="match status" value="1"/>
</dbReference>
<dbReference type="InterPro" id="IPR000198">
    <property type="entry name" value="RhoGAP_dom"/>
</dbReference>
<accession>A0A1X7VUJ6</accession>
<feature type="compositionally biased region" description="Basic and acidic residues" evidence="3">
    <location>
        <begin position="549"/>
        <end position="566"/>
    </location>
</feature>
<dbReference type="Proteomes" id="UP000007879">
    <property type="component" value="Unassembled WGS sequence"/>
</dbReference>
<feature type="compositionally biased region" description="Polar residues" evidence="3">
    <location>
        <begin position="408"/>
        <end position="431"/>
    </location>
</feature>
<dbReference type="PANTHER" id="PTHR15904">
    <property type="entry name" value="FAM13"/>
    <property type="match status" value="1"/>
</dbReference>
<dbReference type="InterPro" id="IPR008936">
    <property type="entry name" value="Rho_GTPase_activation_prot"/>
</dbReference>
<dbReference type="InterPro" id="IPR039102">
    <property type="entry name" value="FAM13"/>
</dbReference>
<dbReference type="EnsemblMetazoa" id="XM_019995835.1">
    <property type="protein sequence ID" value="XP_019851394.1"/>
    <property type="gene ID" value="LOC100640694"/>
</dbReference>
<feature type="region of interest" description="Disordered" evidence="3">
    <location>
        <begin position="598"/>
        <end position="630"/>
    </location>
</feature>
<evidence type="ECO:0000313" key="5">
    <source>
        <dbReference type="EnsemblMetazoa" id="Aqu2.1.43782_001"/>
    </source>
</evidence>
<dbReference type="Pfam" id="PF26116">
    <property type="entry name" value="FAM13A"/>
    <property type="match status" value="1"/>
</dbReference>
<dbReference type="SUPFAM" id="SSF48350">
    <property type="entry name" value="GTPase activation domain, GAP"/>
    <property type="match status" value="1"/>
</dbReference>
<dbReference type="EnsemblMetazoa" id="Aqu2.1.43782_001">
    <property type="protein sequence ID" value="Aqu2.1.43782_001"/>
    <property type="gene ID" value="Aqu2.1.43782"/>
</dbReference>
<dbReference type="eggNOG" id="KOG4270">
    <property type="taxonomic scope" value="Eukaryota"/>
</dbReference>
<feature type="region of interest" description="Disordered" evidence="3">
    <location>
        <begin position="1155"/>
        <end position="1179"/>
    </location>
</feature>
<feature type="compositionally biased region" description="Basic and acidic residues" evidence="3">
    <location>
        <begin position="603"/>
        <end position="630"/>
    </location>
</feature>
<organism evidence="5">
    <name type="scientific">Amphimedon queenslandica</name>
    <name type="common">Sponge</name>
    <dbReference type="NCBI Taxonomy" id="400682"/>
    <lineage>
        <taxon>Eukaryota</taxon>
        <taxon>Metazoa</taxon>
        <taxon>Porifera</taxon>
        <taxon>Demospongiae</taxon>
        <taxon>Heteroscleromorpha</taxon>
        <taxon>Haplosclerida</taxon>
        <taxon>Niphatidae</taxon>
        <taxon>Amphimedon</taxon>
    </lineage>
</organism>
<dbReference type="InterPro" id="IPR059029">
    <property type="entry name" value="FAM13A_dom"/>
</dbReference>
<feature type="domain" description="Rho-GAP" evidence="4">
    <location>
        <begin position="75"/>
        <end position="266"/>
    </location>
</feature>
<feature type="compositionally biased region" description="Basic residues" evidence="3">
    <location>
        <begin position="519"/>
        <end position="529"/>
    </location>
</feature>
<dbReference type="AlphaFoldDB" id="A0A1X7VUJ6"/>
<reference evidence="5" key="2">
    <citation type="submission" date="2017-05" db="UniProtKB">
        <authorList>
            <consortium name="EnsemblMetazoa"/>
        </authorList>
    </citation>
    <scope>IDENTIFICATION</scope>
</reference>
<evidence type="ECO:0000256" key="1">
    <source>
        <dbReference type="ARBA" id="ARBA00007549"/>
    </source>
</evidence>
<sequence>MAGKPGKLIKSKSQELLDLPSSSNGLASKMKKVFQSSPTPKKKPRAQSLNNASKVFGVPLKQLLDQPAQSESRKISLPAKHFSASNGPHAIPPVVVKIVNHIEKHGLDQEGLYRINGNSKLVEKLRIRFDNDGDVDLTDVEIYSIGSLLKLFLRQLPDPLVPDPVVDCVVKLQETITGSYTPVEIKKVKDILTALPKDHYRLLKYLCAHLSLVAEHTGSNKMTAVSLSIVFGPNIFRCGDQLSDIKRQGYANSAFAQMILHYRIIFDEKVHVHEENNLRAISESSDDVFLPSDSRKKKKPELPQPYHVHKNAKTNLTFSLSCPSSPNHETSLDSDIHVYETVARVPLNDTNNDESVSPHERSIDEAIEEAENHEEKTRKRAQSESIAVASKSKSLSDDILISRVPSPLSWNSKSSMGTSPPTSPNVTPRTSQAYNTLIGDSIQDHLFQSPETSSPPPPLLVTTNALIPPSSSEDTTTTTTSSNSADMLYKAIPTSSEGTTDTAVSSESVVQMREEPGFTRRKKSVRNRKSAVFSSDRDPDNTIQLVTVKGKEEEGVDTEEKEKETTFDNGKTTVEGSFNIKSIRDSFEKKGLLYQFGAAPARHSKDDDHVSVKEEAKEKPPPPKVPEKPKIGRQALGSYTAHDFDYVTRQIKTLDIHPTKQRARGPKRAKPSRQSSSFLVSEDAVNDSYTNKISSMDVIEEINLPPPSSSLSNEPTSTANYSVPAMSDVTPVSSHVAPAIGSISGILSPAKETLSISQSTIPVADQPYSTVAVSTPPSQTTVFASNMTTSQHVTASTATVTVVMPLSHTYTSASNNLSMPLLLTGSTNVISHTTELSSSHTAAVVSTSPVSGIAPVNVHKKPIVQNGEKIEPKEKVTPLLIPAGWTSDSSQIESLNYDELIIEARRLRDILKSHEREFLKKHQRKPRNDEYDQVTKEKALLTAIKQRIRTLRSNQVPLNKTSLPTVQENYSEQFISQSSTRLDDFDESKVATSLRRKETVSKPVRRHQSLVVGSSHGAITQENPLCLIMQSITASLEEKRRKAGRTNDLKSMTPDELMQEKHLVQKTLLQFEKRHGRPQSPESKAIMRPLYDTYREIKRLVQKNQHHEVVDSPTIAGKRDNSLWSDTMLQQTLSPDLKLPETPHQQHSFFAGREGKERLTSTPISKSHKSLNRKSASTSCVPLTEHDKKVWMSNDQLQKASAHELRVQLELAQTRKREQRQQLRAFETEFQEREKRPVQHDDKRKLMHNEYIQYKELKNRISQLEQFLIK</sequence>
<feature type="region of interest" description="Disordered" evidence="3">
    <location>
        <begin position="657"/>
        <end position="679"/>
    </location>
</feature>
<keyword evidence="2" id="KW-0175">Coiled coil</keyword>
<name>A0A1X7VUJ6_AMPQE</name>
<dbReference type="GO" id="GO:0007165">
    <property type="term" value="P:signal transduction"/>
    <property type="evidence" value="ECO:0007669"/>
    <property type="project" value="InterPro"/>
</dbReference>
<feature type="region of interest" description="Disordered" evidence="3">
    <location>
        <begin position="406"/>
        <end position="431"/>
    </location>
</feature>
<dbReference type="Pfam" id="PF00620">
    <property type="entry name" value="RhoGAP"/>
    <property type="match status" value="1"/>
</dbReference>
<keyword evidence="6" id="KW-1185">Reference proteome</keyword>
<dbReference type="EnsemblMetazoa" id="XM_019995839.1">
    <property type="protein sequence ID" value="XP_019851398.1"/>
    <property type="gene ID" value="LOC100640694"/>
</dbReference>
<feature type="compositionally biased region" description="Basic residues" evidence="3">
    <location>
        <begin position="659"/>
        <end position="671"/>
    </location>
</feature>